<evidence type="ECO:0008006" key="4">
    <source>
        <dbReference type="Google" id="ProtNLM"/>
    </source>
</evidence>
<keyword evidence="1" id="KW-0812">Transmembrane</keyword>
<keyword evidence="3" id="KW-1185">Reference proteome</keyword>
<keyword evidence="1" id="KW-0472">Membrane</keyword>
<dbReference type="OrthoDB" id="2654799at2"/>
<evidence type="ECO:0000313" key="3">
    <source>
        <dbReference type="Proteomes" id="UP000214746"/>
    </source>
</evidence>
<evidence type="ECO:0000256" key="1">
    <source>
        <dbReference type="SAM" id="Phobius"/>
    </source>
</evidence>
<gene>
    <name evidence="2" type="ORF">CBW46_008720</name>
</gene>
<name>A0A2W1NRC1_PAEXE</name>
<protein>
    <recommendedName>
        <fullName evidence="4">DUF4878 domain-containing protein</fullName>
    </recommendedName>
</protein>
<dbReference type="EMBL" id="NHRJ02000003">
    <property type="protein sequence ID" value="PZE21423.1"/>
    <property type="molecule type" value="Genomic_DNA"/>
</dbReference>
<organism evidence="2 3">
    <name type="scientific">Paenibacillus xerothermodurans</name>
    <dbReference type="NCBI Taxonomy" id="1977292"/>
    <lineage>
        <taxon>Bacteria</taxon>
        <taxon>Bacillati</taxon>
        <taxon>Bacillota</taxon>
        <taxon>Bacilli</taxon>
        <taxon>Bacillales</taxon>
        <taxon>Paenibacillaceae</taxon>
        <taxon>Paenibacillus</taxon>
    </lineage>
</organism>
<reference evidence="2" key="1">
    <citation type="submission" date="2018-06" db="EMBL/GenBank/DDBJ databases">
        <title>Paenibacillus xerothermodurans sp. nov. an extremely dry heat resistant spore forming bacterium isolated from the soil of Cape Canaveral, Florida.</title>
        <authorList>
            <person name="Seuylemezian A."/>
            <person name="Kaur N."/>
            <person name="Patil P."/>
            <person name="Patil P."/>
            <person name="Mayilraj S."/>
            <person name="Vaishampayan P."/>
        </authorList>
    </citation>
    <scope>NUCLEOTIDE SEQUENCE [LARGE SCALE GENOMIC DNA]</scope>
    <source>
        <strain evidence="2">ATCC 27380</strain>
    </source>
</reference>
<comment type="caution">
    <text evidence="2">The sequence shown here is derived from an EMBL/GenBank/DDBJ whole genome shotgun (WGS) entry which is preliminary data.</text>
</comment>
<feature type="transmembrane region" description="Helical" evidence="1">
    <location>
        <begin position="7"/>
        <end position="26"/>
    </location>
</feature>
<keyword evidence="1" id="KW-1133">Transmembrane helix</keyword>
<dbReference type="Proteomes" id="UP000214746">
    <property type="component" value="Unassembled WGS sequence"/>
</dbReference>
<sequence>MSFTKKRVIYFVVILVVCLISFYYFFLHNNPNSKSNIPQRVIIEKFYQAFKTEDYGTIAPLFLDNNPQMVINVRIWYGDVQDVKIREIKTISESEKKVKVSVTSLRNNEKHNDTDTLILVKQNDSWLIKSYGSDLDYKLPG</sequence>
<evidence type="ECO:0000313" key="2">
    <source>
        <dbReference type="EMBL" id="PZE21423.1"/>
    </source>
</evidence>
<proteinExistence type="predicted"/>
<dbReference type="RefSeq" id="WP_089199619.1">
    <property type="nucleotide sequence ID" value="NZ_NHRJ02000003.1"/>
</dbReference>
<accession>A0A2W1NRC1</accession>
<dbReference type="AlphaFoldDB" id="A0A2W1NRC1"/>